<evidence type="ECO:0000313" key="9">
    <source>
        <dbReference type="Proteomes" id="UP000540506"/>
    </source>
</evidence>
<dbReference type="AlphaFoldDB" id="A0A7W7R322"/>
<feature type="domain" description="Flavodoxin-like fold" evidence="7">
    <location>
        <begin position="3"/>
        <end position="179"/>
    </location>
</feature>
<accession>A0A7W7R322</accession>
<dbReference type="PANTHER" id="PTHR43741">
    <property type="entry name" value="FMN-DEPENDENT NADH-AZOREDUCTASE 1"/>
    <property type="match status" value="1"/>
</dbReference>
<dbReference type="InterPro" id="IPR050104">
    <property type="entry name" value="FMN-dep_NADH:Q_OxRdtase_AzoR1"/>
</dbReference>
<dbReference type="EC" id="1.6.5.-" evidence="6"/>
<organism evidence="8 9">
    <name type="scientific">Kitasatospora kifunensis</name>
    <name type="common">Streptomyces kifunensis</name>
    <dbReference type="NCBI Taxonomy" id="58351"/>
    <lineage>
        <taxon>Bacteria</taxon>
        <taxon>Bacillati</taxon>
        <taxon>Actinomycetota</taxon>
        <taxon>Actinomycetes</taxon>
        <taxon>Kitasatosporales</taxon>
        <taxon>Streptomycetaceae</taxon>
        <taxon>Kitasatospora</taxon>
    </lineage>
</organism>
<protein>
    <recommendedName>
        <fullName evidence="6">FMN dependent NADH:quinone oxidoreductase</fullName>
        <ecNumber evidence="6">1.6.5.-</ecNumber>
    </recommendedName>
    <alternativeName>
        <fullName evidence="6">Azo-dye reductase</fullName>
    </alternativeName>
    <alternativeName>
        <fullName evidence="6">FMN-dependent NADH-azo compound oxidoreductase</fullName>
    </alternativeName>
    <alternativeName>
        <fullName evidence="6">FMN-dependent NADH-azoreductase</fullName>
        <ecNumber evidence="6">1.7.1.17</ecNumber>
    </alternativeName>
</protein>
<dbReference type="RefSeq" id="WP_184936436.1">
    <property type="nucleotide sequence ID" value="NZ_JACHJV010000001.1"/>
</dbReference>
<proteinExistence type="inferred from homology"/>
<evidence type="ECO:0000313" key="8">
    <source>
        <dbReference type="EMBL" id="MBB4924501.1"/>
    </source>
</evidence>
<keyword evidence="3 6" id="KW-0560">Oxidoreductase</keyword>
<comment type="similarity">
    <text evidence="6">Belongs to the azoreductase type 1 family.</text>
</comment>
<dbReference type="HAMAP" id="MF_01216">
    <property type="entry name" value="Azoreductase_type1"/>
    <property type="match status" value="1"/>
</dbReference>
<keyword evidence="4 6" id="KW-0520">NAD</keyword>
<feature type="binding site" evidence="6">
    <location>
        <begin position="96"/>
        <end position="99"/>
    </location>
    <ligand>
        <name>FMN</name>
        <dbReference type="ChEBI" id="CHEBI:58210"/>
    </ligand>
</feature>
<dbReference type="GO" id="GO:0009055">
    <property type="term" value="F:electron transfer activity"/>
    <property type="evidence" value="ECO:0007669"/>
    <property type="project" value="UniProtKB-UniRule"/>
</dbReference>
<evidence type="ECO:0000256" key="3">
    <source>
        <dbReference type="ARBA" id="ARBA00023002"/>
    </source>
</evidence>
<dbReference type="GO" id="GO:0016652">
    <property type="term" value="F:oxidoreductase activity, acting on NAD(P)H as acceptor"/>
    <property type="evidence" value="ECO:0007669"/>
    <property type="project" value="UniProtKB-UniRule"/>
</dbReference>
<dbReference type="EC" id="1.7.1.17" evidence="6"/>
<comment type="catalytic activity">
    <reaction evidence="6">
        <text>2 a quinone + NADH + H(+) = 2 a 1,4-benzosemiquinone + NAD(+)</text>
        <dbReference type="Rhea" id="RHEA:65952"/>
        <dbReference type="ChEBI" id="CHEBI:15378"/>
        <dbReference type="ChEBI" id="CHEBI:57540"/>
        <dbReference type="ChEBI" id="CHEBI:57945"/>
        <dbReference type="ChEBI" id="CHEBI:132124"/>
        <dbReference type="ChEBI" id="CHEBI:134225"/>
    </reaction>
</comment>
<name>A0A7W7R322_KITKI</name>
<dbReference type="PANTHER" id="PTHR43741:SF4">
    <property type="entry name" value="FMN-DEPENDENT NADH:QUINONE OXIDOREDUCTASE"/>
    <property type="match status" value="1"/>
</dbReference>
<evidence type="ECO:0000256" key="4">
    <source>
        <dbReference type="ARBA" id="ARBA00023027"/>
    </source>
</evidence>
<keyword evidence="9" id="KW-1185">Reference proteome</keyword>
<feature type="binding site" evidence="6">
    <location>
        <position position="10"/>
    </location>
    <ligand>
        <name>FMN</name>
        <dbReference type="ChEBI" id="CHEBI:58210"/>
    </ligand>
</feature>
<sequence length="219" mass="23007">MSTLLHIDSSAMTQGSVSREVAGTFRQEWQAAHPDGTVVHRDLAVTQVPHLSAAAITAQFSSPEGHTAEQQSAVALREELIVELEQADALLISAPMYNFTIPSSLKAWLDQVVLFGRTGGEGGSVTGKPVTVVLSRGGAYGPGTPREAFEFAASYLEKALNGLLGMEVDVVVAELTLARVNPAMAEFVELADASKAQAHEQAAAKAKALAARLTEQAAV</sequence>
<feature type="binding site" evidence="6">
    <location>
        <begin position="16"/>
        <end position="18"/>
    </location>
    <ligand>
        <name>FMN</name>
        <dbReference type="ChEBI" id="CHEBI:58210"/>
    </ligand>
</feature>
<evidence type="ECO:0000259" key="7">
    <source>
        <dbReference type="Pfam" id="PF02525"/>
    </source>
</evidence>
<feature type="binding site" evidence="6">
    <location>
        <begin position="135"/>
        <end position="138"/>
    </location>
    <ligand>
        <name>FMN</name>
        <dbReference type="ChEBI" id="CHEBI:58210"/>
    </ligand>
</feature>
<reference evidence="8 9" key="1">
    <citation type="submission" date="2020-08" db="EMBL/GenBank/DDBJ databases">
        <title>Sequencing the genomes of 1000 actinobacteria strains.</title>
        <authorList>
            <person name="Klenk H.-P."/>
        </authorList>
    </citation>
    <scope>NUCLEOTIDE SEQUENCE [LARGE SCALE GENOMIC DNA]</scope>
    <source>
        <strain evidence="8 9">DSM 41654</strain>
    </source>
</reference>
<dbReference type="Gene3D" id="3.40.50.360">
    <property type="match status" value="1"/>
</dbReference>
<comment type="function">
    <text evidence="6">Also exhibits azoreductase activity. Catalyzes the reductive cleavage of the azo bond in aromatic azo compounds to the corresponding amines.</text>
</comment>
<dbReference type="GO" id="GO:0016655">
    <property type="term" value="F:oxidoreductase activity, acting on NAD(P)H, quinone or similar compound as acceptor"/>
    <property type="evidence" value="ECO:0007669"/>
    <property type="project" value="InterPro"/>
</dbReference>
<dbReference type="InterPro" id="IPR003680">
    <property type="entry name" value="Flavodoxin_fold"/>
</dbReference>
<comment type="function">
    <text evidence="6">Quinone reductase that provides resistance to thiol-specific stress caused by electrophilic quinones.</text>
</comment>
<dbReference type="Pfam" id="PF02525">
    <property type="entry name" value="Flavodoxin_2"/>
    <property type="match status" value="1"/>
</dbReference>
<comment type="cofactor">
    <cofactor evidence="6">
        <name>FMN</name>
        <dbReference type="ChEBI" id="CHEBI:58210"/>
    </cofactor>
    <text evidence="6">Binds 1 FMN per subunit.</text>
</comment>
<evidence type="ECO:0000256" key="1">
    <source>
        <dbReference type="ARBA" id="ARBA00022630"/>
    </source>
</evidence>
<dbReference type="InterPro" id="IPR023048">
    <property type="entry name" value="NADH:quinone_OxRdtase_FMN_depd"/>
</dbReference>
<comment type="caution">
    <text evidence="8">The sequence shown here is derived from an EMBL/GenBank/DDBJ whole genome shotgun (WGS) entry which is preliminary data.</text>
</comment>
<comment type="subunit">
    <text evidence="6">Homodimer.</text>
</comment>
<dbReference type="Proteomes" id="UP000540506">
    <property type="component" value="Unassembled WGS sequence"/>
</dbReference>
<evidence type="ECO:0000256" key="5">
    <source>
        <dbReference type="ARBA" id="ARBA00048542"/>
    </source>
</evidence>
<dbReference type="EMBL" id="JACHJV010000001">
    <property type="protein sequence ID" value="MBB4924501.1"/>
    <property type="molecule type" value="Genomic_DNA"/>
</dbReference>
<dbReference type="GO" id="GO:0010181">
    <property type="term" value="F:FMN binding"/>
    <property type="evidence" value="ECO:0007669"/>
    <property type="project" value="UniProtKB-UniRule"/>
</dbReference>
<keyword evidence="2 6" id="KW-0288">FMN</keyword>
<gene>
    <name evidence="6" type="primary">azoR</name>
    <name evidence="8" type="ORF">FHR34_003494</name>
</gene>
<evidence type="ECO:0000256" key="6">
    <source>
        <dbReference type="HAMAP-Rule" id="MF_01216"/>
    </source>
</evidence>
<evidence type="ECO:0000256" key="2">
    <source>
        <dbReference type="ARBA" id="ARBA00022643"/>
    </source>
</evidence>
<comment type="catalytic activity">
    <reaction evidence="5">
        <text>N,N-dimethyl-1,4-phenylenediamine + anthranilate + 2 NAD(+) = 2-(4-dimethylaminophenyl)diazenylbenzoate + 2 NADH + 2 H(+)</text>
        <dbReference type="Rhea" id="RHEA:55872"/>
        <dbReference type="ChEBI" id="CHEBI:15378"/>
        <dbReference type="ChEBI" id="CHEBI:15783"/>
        <dbReference type="ChEBI" id="CHEBI:16567"/>
        <dbReference type="ChEBI" id="CHEBI:57540"/>
        <dbReference type="ChEBI" id="CHEBI:57945"/>
        <dbReference type="ChEBI" id="CHEBI:71579"/>
        <dbReference type="EC" id="1.7.1.17"/>
    </reaction>
    <physiologicalReaction direction="right-to-left" evidence="5">
        <dbReference type="Rhea" id="RHEA:55874"/>
    </physiologicalReaction>
</comment>
<keyword evidence="1 6" id="KW-0285">Flavoprotein</keyword>
<dbReference type="InterPro" id="IPR029039">
    <property type="entry name" value="Flavoprotein-like_sf"/>
</dbReference>
<dbReference type="SUPFAM" id="SSF52218">
    <property type="entry name" value="Flavoproteins"/>
    <property type="match status" value="1"/>
</dbReference>